<dbReference type="GO" id="GO:0006813">
    <property type="term" value="P:potassium ion transport"/>
    <property type="evidence" value="ECO:0007669"/>
    <property type="project" value="InterPro"/>
</dbReference>
<dbReference type="PANTHER" id="PTHR43833:SF7">
    <property type="entry name" value="KTR SYSTEM POTASSIUM UPTAKE PROTEIN C"/>
    <property type="match status" value="1"/>
</dbReference>
<gene>
    <name evidence="3" type="ORF">BJ968_002612</name>
</gene>
<dbReference type="Proteomes" id="UP000521922">
    <property type="component" value="Unassembled WGS sequence"/>
</dbReference>
<dbReference type="Pfam" id="PF02254">
    <property type="entry name" value="TrkA_N"/>
    <property type="match status" value="1"/>
</dbReference>
<organism evidence="3 4">
    <name type="scientific">Kineococcus aurantiacus</name>
    <dbReference type="NCBI Taxonomy" id="37633"/>
    <lineage>
        <taxon>Bacteria</taxon>
        <taxon>Bacillati</taxon>
        <taxon>Actinomycetota</taxon>
        <taxon>Actinomycetes</taxon>
        <taxon>Kineosporiales</taxon>
        <taxon>Kineosporiaceae</taxon>
        <taxon>Kineococcus</taxon>
    </lineage>
</organism>
<dbReference type="InterPro" id="IPR036721">
    <property type="entry name" value="RCK_C_sf"/>
</dbReference>
<keyword evidence="4" id="KW-1185">Reference proteome</keyword>
<feature type="domain" description="RCK C-terminal" evidence="2">
    <location>
        <begin position="144"/>
        <end position="226"/>
    </location>
</feature>
<dbReference type="Pfam" id="PF02080">
    <property type="entry name" value="TrkA_C"/>
    <property type="match status" value="1"/>
</dbReference>
<dbReference type="RefSeq" id="WP_218885031.1">
    <property type="nucleotide sequence ID" value="NZ_BAAAGN010000010.1"/>
</dbReference>
<dbReference type="InterPro" id="IPR003148">
    <property type="entry name" value="RCK_N"/>
</dbReference>
<dbReference type="InterPro" id="IPR050721">
    <property type="entry name" value="Trk_Ktr_HKT_K-transport"/>
</dbReference>
<evidence type="ECO:0000313" key="4">
    <source>
        <dbReference type="Proteomes" id="UP000521922"/>
    </source>
</evidence>
<dbReference type="PANTHER" id="PTHR43833">
    <property type="entry name" value="POTASSIUM CHANNEL PROTEIN 2-RELATED-RELATED"/>
    <property type="match status" value="1"/>
</dbReference>
<dbReference type="EMBL" id="JACCBB010000001">
    <property type="protein sequence ID" value="NYD23072.1"/>
    <property type="molecule type" value="Genomic_DNA"/>
</dbReference>
<dbReference type="InterPro" id="IPR036291">
    <property type="entry name" value="NAD(P)-bd_dom_sf"/>
</dbReference>
<dbReference type="AlphaFoldDB" id="A0A7Y9DLZ2"/>
<comment type="caution">
    <text evidence="3">The sequence shown here is derived from an EMBL/GenBank/DDBJ whole genome shotgun (WGS) entry which is preliminary data.</text>
</comment>
<accession>A0A7Y9DLZ2</accession>
<evidence type="ECO:0000313" key="3">
    <source>
        <dbReference type="EMBL" id="NYD23072.1"/>
    </source>
</evidence>
<evidence type="ECO:0000259" key="2">
    <source>
        <dbReference type="PROSITE" id="PS51202"/>
    </source>
</evidence>
<protein>
    <submittedName>
        <fullName evidence="3">Trk system potassium uptake protein TrkA</fullName>
    </submittedName>
</protein>
<feature type="domain" description="RCK N-terminal" evidence="1">
    <location>
        <begin position="11"/>
        <end position="134"/>
    </location>
</feature>
<name>A0A7Y9DLZ2_9ACTN</name>
<dbReference type="GO" id="GO:0008324">
    <property type="term" value="F:monoatomic cation transmembrane transporter activity"/>
    <property type="evidence" value="ECO:0007669"/>
    <property type="project" value="InterPro"/>
</dbReference>
<sequence length="226" mass="24231">MGSKRSALASPRSVVVIGLGRFGRSLALELMEDGQVDVLGIDNDPALVDELAGSLTHAVVADSTREEALRQLSVHEFDRAVVGIGTNLEASILTVSTLLQFGIRNVWAKAISESHARILTQLGAHKVIRPEHEMGLRVAHLVRGRMLDYIEFDGGFAMVKTTPPAPIVGKSLGQVKLRSTYKVTVVAHHKAGEGFTYATPETVLAADDVIIVSGQIRDVEAFSALS</sequence>
<evidence type="ECO:0000259" key="1">
    <source>
        <dbReference type="PROSITE" id="PS51201"/>
    </source>
</evidence>
<dbReference type="PROSITE" id="PS51202">
    <property type="entry name" value="RCK_C"/>
    <property type="match status" value="1"/>
</dbReference>
<dbReference type="SUPFAM" id="SSF51735">
    <property type="entry name" value="NAD(P)-binding Rossmann-fold domains"/>
    <property type="match status" value="1"/>
</dbReference>
<dbReference type="InterPro" id="IPR006037">
    <property type="entry name" value="RCK_C"/>
</dbReference>
<dbReference type="PROSITE" id="PS51201">
    <property type="entry name" value="RCK_N"/>
    <property type="match status" value="1"/>
</dbReference>
<dbReference type="Gene3D" id="3.30.70.1450">
    <property type="entry name" value="Regulator of K+ conductance, C-terminal domain"/>
    <property type="match status" value="1"/>
</dbReference>
<reference evidence="3 4" key="1">
    <citation type="submission" date="2020-07" db="EMBL/GenBank/DDBJ databases">
        <title>Sequencing the genomes of 1000 actinobacteria strains.</title>
        <authorList>
            <person name="Klenk H.-P."/>
        </authorList>
    </citation>
    <scope>NUCLEOTIDE SEQUENCE [LARGE SCALE GENOMIC DNA]</scope>
    <source>
        <strain evidence="3 4">DSM 7487</strain>
    </source>
</reference>
<dbReference type="Gene3D" id="3.40.50.720">
    <property type="entry name" value="NAD(P)-binding Rossmann-like Domain"/>
    <property type="match status" value="1"/>
</dbReference>
<proteinExistence type="predicted"/>
<dbReference type="SUPFAM" id="SSF116726">
    <property type="entry name" value="TrkA C-terminal domain-like"/>
    <property type="match status" value="1"/>
</dbReference>